<dbReference type="OrthoDB" id="3705032at2759"/>
<reference evidence="3 4" key="1">
    <citation type="submission" date="2019-12" db="EMBL/GenBank/DDBJ databases">
        <title>Draft genome sequence of the ascomycete Xylaria multiplex DSM 110363.</title>
        <authorList>
            <person name="Buettner E."/>
            <person name="Kellner H."/>
        </authorList>
    </citation>
    <scope>NUCLEOTIDE SEQUENCE [LARGE SCALE GENOMIC DNA]</scope>
    <source>
        <strain evidence="3 4">DSM 110363</strain>
    </source>
</reference>
<dbReference type="EMBL" id="WUBL01000202">
    <property type="protein sequence ID" value="KAF2963465.1"/>
    <property type="molecule type" value="Genomic_DNA"/>
</dbReference>
<feature type="signal peptide" evidence="1">
    <location>
        <begin position="1"/>
        <end position="18"/>
    </location>
</feature>
<evidence type="ECO:0000313" key="4">
    <source>
        <dbReference type="Proteomes" id="UP000481858"/>
    </source>
</evidence>
<sequence>MQVKSIALFMMGATGLMARSLPQGDTTFPGDFVEIDRQPASDGNGTLIFLGPGSEDNTARAATSAMDKRACSSSGSITCDSNHAARNENCDKLVTELFADPTIGVAESPRQICYQGTSGDNAYCCVSWHNVVKNLNKGDLAPIAQNMLSQCTQNGISGKTHGVYVHGKCTDVCLSNRGTHC</sequence>
<dbReference type="AlphaFoldDB" id="A0A7C8ILL4"/>
<evidence type="ECO:0000259" key="2">
    <source>
        <dbReference type="Pfam" id="PF20493"/>
    </source>
</evidence>
<evidence type="ECO:0000313" key="3">
    <source>
        <dbReference type="EMBL" id="KAF2963465.1"/>
    </source>
</evidence>
<dbReference type="Pfam" id="PF20493">
    <property type="entry name" value="WD-like_fungi"/>
    <property type="match status" value="1"/>
</dbReference>
<dbReference type="InterPro" id="IPR046925">
    <property type="entry name" value="WD-like_fungi"/>
</dbReference>
<feature type="domain" description="WD-like" evidence="2">
    <location>
        <begin position="63"/>
        <end position="181"/>
    </location>
</feature>
<dbReference type="Proteomes" id="UP000481858">
    <property type="component" value="Unassembled WGS sequence"/>
</dbReference>
<proteinExistence type="predicted"/>
<name>A0A7C8ILL4_9PEZI</name>
<gene>
    <name evidence="3" type="ORF">GQX73_g10108</name>
</gene>
<keyword evidence="1" id="KW-0732">Signal</keyword>
<keyword evidence="4" id="KW-1185">Reference proteome</keyword>
<comment type="caution">
    <text evidence="3">The sequence shown here is derived from an EMBL/GenBank/DDBJ whole genome shotgun (WGS) entry which is preliminary data.</text>
</comment>
<accession>A0A7C8ILL4</accession>
<organism evidence="3 4">
    <name type="scientific">Xylaria multiplex</name>
    <dbReference type="NCBI Taxonomy" id="323545"/>
    <lineage>
        <taxon>Eukaryota</taxon>
        <taxon>Fungi</taxon>
        <taxon>Dikarya</taxon>
        <taxon>Ascomycota</taxon>
        <taxon>Pezizomycotina</taxon>
        <taxon>Sordariomycetes</taxon>
        <taxon>Xylariomycetidae</taxon>
        <taxon>Xylariales</taxon>
        <taxon>Xylariaceae</taxon>
        <taxon>Xylaria</taxon>
    </lineage>
</organism>
<feature type="chain" id="PRO_5028986137" description="WD-like domain-containing protein" evidence="1">
    <location>
        <begin position="19"/>
        <end position="181"/>
    </location>
</feature>
<evidence type="ECO:0000256" key="1">
    <source>
        <dbReference type="SAM" id="SignalP"/>
    </source>
</evidence>
<protein>
    <recommendedName>
        <fullName evidence="2">WD-like domain-containing protein</fullName>
    </recommendedName>
</protein>
<dbReference type="InParanoid" id="A0A7C8ILL4"/>